<evidence type="ECO:0000313" key="10">
    <source>
        <dbReference type="Proteomes" id="UP001226750"/>
    </source>
</evidence>
<evidence type="ECO:0000256" key="5">
    <source>
        <dbReference type="ARBA" id="ARBA00022603"/>
    </source>
</evidence>
<dbReference type="PIRSF" id="PIRSF004553">
    <property type="entry name" value="CHP00095"/>
    <property type="match status" value="1"/>
</dbReference>
<reference evidence="9 10" key="1">
    <citation type="submission" date="2023-06" db="EMBL/GenBank/DDBJ databases">
        <title>Complete Genome Sequence of Gallibacterium anatis Strain BJF12, Isolated from a chicken with diarrhea.</title>
        <authorList>
            <person name="Guo F."/>
            <person name="Bu W."/>
            <person name="Xu F."/>
            <person name="Wen T."/>
        </authorList>
    </citation>
    <scope>NUCLEOTIDE SEQUENCE [LARGE SCALE GENOMIC DNA]</scope>
    <source>
        <strain evidence="9 10">BJF12</strain>
    </source>
</reference>
<comment type="catalytic activity">
    <reaction evidence="7 8">
        <text>guanosine(966) in 16S rRNA + S-adenosyl-L-methionine = N(2)-methylguanosine(966) in 16S rRNA + S-adenosyl-L-homocysteine + H(+)</text>
        <dbReference type="Rhea" id="RHEA:23548"/>
        <dbReference type="Rhea" id="RHEA-COMP:10211"/>
        <dbReference type="Rhea" id="RHEA-COMP:10212"/>
        <dbReference type="ChEBI" id="CHEBI:15378"/>
        <dbReference type="ChEBI" id="CHEBI:57856"/>
        <dbReference type="ChEBI" id="CHEBI:59789"/>
        <dbReference type="ChEBI" id="CHEBI:74269"/>
        <dbReference type="ChEBI" id="CHEBI:74481"/>
        <dbReference type="EC" id="2.1.1.171"/>
    </reaction>
</comment>
<evidence type="ECO:0000256" key="4">
    <source>
        <dbReference type="ARBA" id="ARBA00013682"/>
    </source>
</evidence>
<accession>A0AAX3XAQ9</accession>
<dbReference type="NCBIfam" id="TIGR00095">
    <property type="entry name" value="16S rRNA (guanine(966)-N(2))-methyltransferase RsmD"/>
    <property type="match status" value="1"/>
</dbReference>
<dbReference type="GO" id="GO:0052913">
    <property type="term" value="F:16S rRNA (guanine(966)-N(2))-methyltransferase activity"/>
    <property type="evidence" value="ECO:0007669"/>
    <property type="project" value="UniProtKB-EC"/>
</dbReference>
<comment type="function">
    <text evidence="1 8">Specifically methylates the guanine in position 966 of 16S rRNA in the assembled 30S particle.</text>
</comment>
<keyword evidence="8" id="KW-0949">S-adenosyl-L-methionine</keyword>
<dbReference type="Gene3D" id="3.40.50.150">
    <property type="entry name" value="Vaccinia Virus protein VP39"/>
    <property type="match status" value="1"/>
</dbReference>
<dbReference type="Proteomes" id="UP001226750">
    <property type="component" value="Chromosome"/>
</dbReference>
<dbReference type="InterPro" id="IPR002052">
    <property type="entry name" value="DNA_methylase_N6_adenine_CS"/>
</dbReference>
<proteinExistence type="inferred from homology"/>
<evidence type="ECO:0000256" key="7">
    <source>
        <dbReference type="ARBA" id="ARBA00048326"/>
    </source>
</evidence>
<evidence type="ECO:0000256" key="6">
    <source>
        <dbReference type="ARBA" id="ARBA00022679"/>
    </source>
</evidence>
<dbReference type="EMBL" id="CP126975">
    <property type="protein sequence ID" value="WIM79289.1"/>
    <property type="molecule type" value="Genomic_DNA"/>
</dbReference>
<dbReference type="AlphaFoldDB" id="A0AAX3XAQ9"/>
<dbReference type="EC" id="2.1.1.171" evidence="3 8"/>
<dbReference type="GO" id="GO:0003676">
    <property type="term" value="F:nucleic acid binding"/>
    <property type="evidence" value="ECO:0007669"/>
    <property type="project" value="InterPro"/>
</dbReference>
<organism evidence="9 10">
    <name type="scientific">Gallibacterium anatis</name>
    <dbReference type="NCBI Taxonomy" id="750"/>
    <lineage>
        <taxon>Bacteria</taxon>
        <taxon>Pseudomonadati</taxon>
        <taxon>Pseudomonadota</taxon>
        <taxon>Gammaproteobacteria</taxon>
        <taxon>Pasteurellales</taxon>
        <taxon>Pasteurellaceae</taxon>
        <taxon>Gallibacterium</taxon>
    </lineage>
</organism>
<keyword evidence="8" id="KW-0698">rRNA processing</keyword>
<gene>
    <name evidence="9" type="primary">rsmD</name>
    <name evidence="9" type="ORF">QP018_11110</name>
</gene>
<dbReference type="InterPro" id="IPR004398">
    <property type="entry name" value="RNA_MeTrfase_RsmD"/>
</dbReference>
<dbReference type="CDD" id="cd02440">
    <property type="entry name" value="AdoMet_MTases"/>
    <property type="match status" value="1"/>
</dbReference>
<sequence>MAKNLSKIAQLSNNKGEVRIIGGLWRGRKLPVLLSQGLRPTSDRVRETLFNWLMHDIVGADCLDCFSGSGALGLEALSRQANSVVMLEKSPQVAKQLKQNLQQLKTQQGEVVCADTLSFLATAEAKGFNIVFIDPPFHQNLLSETLLLLNNHGWLAEEALIYIETEKNLTPTVPENWQLLKEKFTQQVAYRLYQKQGVNYESIGITSSGKSTFSGKN</sequence>
<evidence type="ECO:0000256" key="8">
    <source>
        <dbReference type="PIRNR" id="PIRNR004553"/>
    </source>
</evidence>
<evidence type="ECO:0000256" key="2">
    <source>
        <dbReference type="ARBA" id="ARBA00005269"/>
    </source>
</evidence>
<evidence type="ECO:0000313" key="9">
    <source>
        <dbReference type="EMBL" id="WIM79289.1"/>
    </source>
</evidence>
<dbReference type="Pfam" id="PF03602">
    <property type="entry name" value="Cons_hypoth95"/>
    <property type="match status" value="1"/>
</dbReference>
<dbReference type="PROSITE" id="PS00092">
    <property type="entry name" value="N6_MTASE"/>
    <property type="match status" value="1"/>
</dbReference>
<keyword evidence="10" id="KW-1185">Reference proteome</keyword>
<dbReference type="InterPro" id="IPR029063">
    <property type="entry name" value="SAM-dependent_MTases_sf"/>
</dbReference>
<keyword evidence="5 8" id="KW-0489">Methyltransferase</keyword>
<name>A0AAX3XAQ9_9PAST</name>
<keyword evidence="6 8" id="KW-0808">Transferase</keyword>
<evidence type="ECO:0000256" key="1">
    <source>
        <dbReference type="ARBA" id="ARBA00002649"/>
    </source>
</evidence>
<dbReference type="SUPFAM" id="SSF53335">
    <property type="entry name" value="S-adenosyl-L-methionine-dependent methyltransferases"/>
    <property type="match status" value="1"/>
</dbReference>
<protein>
    <recommendedName>
        <fullName evidence="4 8">Ribosomal RNA small subunit methyltransferase D</fullName>
        <ecNumber evidence="3 8">2.1.1.171</ecNumber>
    </recommendedName>
</protein>
<dbReference type="PANTHER" id="PTHR43542:SF1">
    <property type="entry name" value="METHYLTRANSFERASE"/>
    <property type="match status" value="1"/>
</dbReference>
<dbReference type="RefSeq" id="WP_231924187.1">
    <property type="nucleotide sequence ID" value="NZ_CP126975.1"/>
</dbReference>
<comment type="similarity">
    <text evidence="2 8">Belongs to the methyltransferase superfamily. RsmD family.</text>
</comment>
<evidence type="ECO:0000256" key="3">
    <source>
        <dbReference type="ARBA" id="ARBA00012141"/>
    </source>
</evidence>
<dbReference type="PANTHER" id="PTHR43542">
    <property type="entry name" value="METHYLTRANSFERASE"/>
    <property type="match status" value="1"/>
</dbReference>